<evidence type="ECO:0000313" key="2">
    <source>
        <dbReference type="Proteomes" id="UP000294820"/>
    </source>
</evidence>
<gene>
    <name evidence="1" type="ORF">DAQ1742_02406</name>
</gene>
<name>A0A375AB06_9GAMM</name>
<dbReference type="AlphaFoldDB" id="A0A375AB06"/>
<dbReference type="GO" id="GO:0016829">
    <property type="term" value="F:lyase activity"/>
    <property type="evidence" value="ECO:0007669"/>
    <property type="project" value="InterPro"/>
</dbReference>
<dbReference type="EMBL" id="LT615367">
    <property type="protein sequence ID" value="SLM63294.1"/>
    <property type="molecule type" value="Genomic_DNA"/>
</dbReference>
<evidence type="ECO:0000313" key="1">
    <source>
        <dbReference type="EMBL" id="SLM63294.1"/>
    </source>
</evidence>
<accession>A0A375AB06</accession>
<sequence>MTEAEIVRKCRDNLSRHLGESERERVIDSVLDLERQPDVAQVLAPLFAG</sequence>
<organism evidence="1 2">
    <name type="scientific">Dickeya aquatica</name>
    <dbReference type="NCBI Taxonomy" id="1401087"/>
    <lineage>
        <taxon>Bacteria</taxon>
        <taxon>Pseudomonadati</taxon>
        <taxon>Pseudomonadota</taxon>
        <taxon>Gammaproteobacteria</taxon>
        <taxon>Enterobacterales</taxon>
        <taxon>Pectobacteriaceae</taxon>
        <taxon>Dickeya</taxon>
    </lineage>
</organism>
<proteinExistence type="predicted"/>
<dbReference type="Proteomes" id="UP000294820">
    <property type="component" value="Chromosome 1"/>
</dbReference>
<protein>
    <submittedName>
        <fullName evidence="1">Uncharacterized protein</fullName>
    </submittedName>
</protein>
<dbReference type="SUPFAM" id="SSF103378">
    <property type="entry name" value="2-methylcitrate dehydratase PrpD"/>
    <property type="match status" value="1"/>
</dbReference>
<dbReference type="KEGG" id="daq:DAQ1742_02406"/>
<keyword evidence="2" id="KW-1185">Reference proteome</keyword>
<reference evidence="1 2" key="1">
    <citation type="submission" date="2016-09" db="EMBL/GenBank/DDBJ databases">
        <authorList>
            <person name="Reverchon S."/>
            <person name="Nasser W."/>
            <person name="Leonard S."/>
            <person name="Brochier C."/>
            <person name="Duprey A."/>
        </authorList>
    </citation>
    <scope>NUCLEOTIDE SEQUENCE [LARGE SCALE GENOMIC DNA]</scope>
    <source>
        <strain evidence="1 2">174/2</strain>
    </source>
</reference>
<dbReference type="InterPro" id="IPR036148">
    <property type="entry name" value="MmgE/PrpD_sf"/>
</dbReference>